<dbReference type="GO" id="GO:0005886">
    <property type="term" value="C:plasma membrane"/>
    <property type="evidence" value="ECO:0007669"/>
    <property type="project" value="UniProtKB-SubCell"/>
</dbReference>
<organism evidence="13 14">
    <name type="scientific">Phodopus roborovskii</name>
    <name type="common">Roborovski's desert hamster</name>
    <name type="synonym">Cricetulus roborovskii</name>
    <dbReference type="NCBI Taxonomy" id="109678"/>
    <lineage>
        <taxon>Eukaryota</taxon>
        <taxon>Metazoa</taxon>
        <taxon>Chordata</taxon>
        <taxon>Craniata</taxon>
        <taxon>Vertebrata</taxon>
        <taxon>Euteleostomi</taxon>
        <taxon>Mammalia</taxon>
        <taxon>Eutheria</taxon>
        <taxon>Euarchontoglires</taxon>
        <taxon>Glires</taxon>
        <taxon>Rodentia</taxon>
        <taxon>Myomorpha</taxon>
        <taxon>Muroidea</taxon>
        <taxon>Cricetidae</taxon>
        <taxon>Cricetinae</taxon>
        <taxon>Phodopus</taxon>
    </lineage>
</organism>
<dbReference type="InterPro" id="IPR013783">
    <property type="entry name" value="Ig-like_fold"/>
</dbReference>
<evidence type="ECO:0000256" key="11">
    <source>
        <dbReference type="SAM" id="MobiDB-lite"/>
    </source>
</evidence>
<keyword evidence="8" id="KW-1015">Disulfide bond</keyword>
<dbReference type="AlphaFoldDB" id="A0AAV0ACE2"/>
<proteinExistence type="predicted"/>
<dbReference type="PANTHER" id="PTHR11738:SF179">
    <property type="entry name" value="LEUKOCYTE IMMUNOGLOBULIN-LIKE RECEPTOR SUBFAMILY A MEMBER 5"/>
    <property type="match status" value="1"/>
</dbReference>
<feature type="transmembrane region" description="Helical" evidence="12">
    <location>
        <begin position="125"/>
        <end position="149"/>
    </location>
</feature>
<evidence type="ECO:0000256" key="9">
    <source>
        <dbReference type="ARBA" id="ARBA00023180"/>
    </source>
</evidence>
<dbReference type="InterPro" id="IPR036179">
    <property type="entry name" value="Ig-like_dom_sf"/>
</dbReference>
<evidence type="ECO:0000256" key="6">
    <source>
        <dbReference type="ARBA" id="ARBA00022989"/>
    </source>
</evidence>
<dbReference type="InterPro" id="IPR050412">
    <property type="entry name" value="Ig-like_Receptors_ImmuneReg"/>
</dbReference>
<dbReference type="Proteomes" id="UP001152836">
    <property type="component" value="Unassembled WGS sequence"/>
</dbReference>
<keyword evidence="5" id="KW-0677">Repeat</keyword>
<dbReference type="Gene3D" id="2.60.40.10">
    <property type="entry name" value="Immunoglobulins"/>
    <property type="match status" value="1"/>
</dbReference>
<protein>
    <submittedName>
        <fullName evidence="13">Lilr4b protein</fullName>
    </submittedName>
</protein>
<keyword evidence="4" id="KW-0732">Signal</keyword>
<dbReference type="EMBL" id="CALSGD010001620">
    <property type="protein sequence ID" value="CAH7409504.1"/>
    <property type="molecule type" value="Genomic_DNA"/>
</dbReference>
<keyword evidence="2" id="KW-1003">Cell membrane</keyword>
<evidence type="ECO:0000256" key="10">
    <source>
        <dbReference type="ARBA" id="ARBA00023319"/>
    </source>
</evidence>
<evidence type="ECO:0000313" key="13">
    <source>
        <dbReference type="EMBL" id="CAH7409504.1"/>
    </source>
</evidence>
<keyword evidence="7 12" id="KW-0472">Membrane</keyword>
<keyword evidence="14" id="KW-1185">Reference proteome</keyword>
<dbReference type="Pfam" id="PF13895">
    <property type="entry name" value="Ig_2"/>
    <property type="match status" value="1"/>
</dbReference>
<dbReference type="GO" id="GO:0032396">
    <property type="term" value="F:inhibitory MHC class I receptor activity"/>
    <property type="evidence" value="ECO:0007669"/>
    <property type="project" value="TreeGrafter"/>
</dbReference>
<evidence type="ECO:0000256" key="1">
    <source>
        <dbReference type="ARBA" id="ARBA00004162"/>
    </source>
</evidence>
<gene>
    <name evidence="13" type="primary">Lilr4b</name>
    <name evidence="13" type="ORF">PHOROB_LOCUS16755</name>
</gene>
<reference evidence="13" key="1">
    <citation type="submission" date="2022-06" db="EMBL/GenBank/DDBJ databases">
        <authorList>
            <person name="Andreotti S."/>
            <person name="Wyler E."/>
        </authorList>
    </citation>
    <scope>NUCLEOTIDE SEQUENCE</scope>
</reference>
<accession>A0AAV0ACE2</accession>
<evidence type="ECO:0000256" key="7">
    <source>
        <dbReference type="ARBA" id="ARBA00023136"/>
    </source>
</evidence>
<comment type="subcellular location">
    <subcellularLocation>
        <location evidence="1">Cell membrane</location>
        <topology evidence="1">Single-pass membrane protein</topology>
    </subcellularLocation>
</comment>
<dbReference type="SUPFAM" id="SSF48726">
    <property type="entry name" value="Immunoglobulin"/>
    <property type="match status" value="1"/>
</dbReference>
<feature type="region of interest" description="Disordered" evidence="11">
    <location>
        <begin position="159"/>
        <end position="192"/>
    </location>
</feature>
<dbReference type="PANTHER" id="PTHR11738">
    <property type="entry name" value="MHC CLASS I NK CELL RECEPTOR"/>
    <property type="match status" value="1"/>
</dbReference>
<keyword evidence="3 12" id="KW-0812">Transmembrane</keyword>
<keyword evidence="10" id="KW-0393">Immunoglobulin domain</keyword>
<evidence type="ECO:0000313" key="14">
    <source>
        <dbReference type="Proteomes" id="UP001152836"/>
    </source>
</evidence>
<keyword evidence="9" id="KW-0325">Glycoprotein</keyword>
<feature type="compositionally biased region" description="Basic and acidic residues" evidence="11">
    <location>
        <begin position="159"/>
        <end position="177"/>
    </location>
</feature>
<evidence type="ECO:0000256" key="8">
    <source>
        <dbReference type="ARBA" id="ARBA00023157"/>
    </source>
</evidence>
<dbReference type="GO" id="GO:0019221">
    <property type="term" value="P:cytokine-mediated signaling pathway"/>
    <property type="evidence" value="ECO:0007669"/>
    <property type="project" value="TreeGrafter"/>
</dbReference>
<evidence type="ECO:0000256" key="3">
    <source>
        <dbReference type="ARBA" id="ARBA00022692"/>
    </source>
</evidence>
<name>A0AAV0ACE2_PHORO</name>
<comment type="caution">
    <text evidence="13">The sequence shown here is derived from an EMBL/GenBank/DDBJ whole genome shotgun (WGS) entry which is preliminary data.</text>
</comment>
<dbReference type="GO" id="GO:0002764">
    <property type="term" value="P:immune response-regulating signaling pathway"/>
    <property type="evidence" value="ECO:0007669"/>
    <property type="project" value="TreeGrafter"/>
</dbReference>
<evidence type="ECO:0000256" key="12">
    <source>
        <dbReference type="SAM" id="Phobius"/>
    </source>
</evidence>
<evidence type="ECO:0000256" key="4">
    <source>
        <dbReference type="ARBA" id="ARBA00022729"/>
    </source>
</evidence>
<keyword evidence="6 12" id="KW-1133">Transmembrane helix</keyword>
<dbReference type="FunFam" id="2.60.40.10:FF:000049">
    <property type="entry name" value="Leukocyte immunoglobulin-like receptor subfamily B member 1"/>
    <property type="match status" value="1"/>
</dbReference>
<evidence type="ECO:0000256" key="2">
    <source>
        <dbReference type="ARBA" id="ARBA00022475"/>
    </source>
</evidence>
<sequence>MTFTFTALLCLGMYNDNPSLTALPSPVVTSGGNMTLQCVSGNGYDKFVLTKEDEKFSSSLDSQYIGNGYQATFSVGSVTPVHSGTFRCYGYLKNTTQLWSVPSDPLKIHISACALSQSLTPGERMYLKALIGVSVAFLLFLFILIFLLLRRKHQGKFRKDDASVEDMKPQDGVELHSSRPPGDDPQGETYAQVKDSRLRRAEAVLP</sequence>
<evidence type="ECO:0000256" key="5">
    <source>
        <dbReference type="ARBA" id="ARBA00022737"/>
    </source>
</evidence>